<evidence type="ECO:0000313" key="2">
    <source>
        <dbReference type="EMBL" id="KON98497.1"/>
    </source>
</evidence>
<organism evidence="2 3">
    <name type="scientific">Aneurinibacillus migulanus</name>
    <name type="common">Bacillus migulanus</name>
    <dbReference type="NCBI Taxonomy" id="47500"/>
    <lineage>
        <taxon>Bacteria</taxon>
        <taxon>Bacillati</taxon>
        <taxon>Bacillota</taxon>
        <taxon>Bacilli</taxon>
        <taxon>Bacillales</taxon>
        <taxon>Paenibacillaceae</taxon>
        <taxon>Aneurinibacillus group</taxon>
        <taxon>Aneurinibacillus</taxon>
    </lineage>
</organism>
<feature type="coiled-coil region" evidence="1">
    <location>
        <begin position="62"/>
        <end position="99"/>
    </location>
</feature>
<comment type="caution">
    <text evidence="2">The sequence shown here is derived from an EMBL/GenBank/DDBJ whole genome shotgun (WGS) entry which is preliminary data.</text>
</comment>
<accession>A0A0M0H9W1</accession>
<evidence type="ECO:0000313" key="3">
    <source>
        <dbReference type="Proteomes" id="UP000037269"/>
    </source>
</evidence>
<name>A0A0M0H9W1_ANEMI</name>
<dbReference type="AlphaFoldDB" id="A0A0M0H9W1"/>
<reference evidence="2 3" key="1">
    <citation type="submission" date="2015-07" db="EMBL/GenBank/DDBJ databases">
        <title>Fjat-14205 dsm 2895.</title>
        <authorList>
            <person name="Liu B."/>
            <person name="Wang J."/>
            <person name="Zhu Y."/>
            <person name="Liu G."/>
            <person name="Chen Q."/>
            <person name="Chen Z."/>
            <person name="Lan J."/>
            <person name="Che J."/>
            <person name="Ge C."/>
            <person name="Shi H."/>
            <person name="Pan Z."/>
            <person name="Liu X."/>
        </authorList>
    </citation>
    <scope>NUCLEOTIDE SEQUENCE [LARGE SCALE GENOMIC DNA]</scope>
    <source>
        <strain evidence="2 3">DSM 2895</strain>
    </source>
</reference>
<dbReference type="PATRIC" id="fig|47500.12.peg.3022"/>
<evidence type="ECO:0000256" key="1">
    <source>
        <dbReference type="SAM" id="Coils"/>
    </source>
</evidence>
<protein>
    <submittedName>
        <fullName evidence="2">Uncharacterized protein</fullName>
    </submittedName>
</protein>
<keyword evidence="1" id="KW-0175">Coiled coil</keyword>
<dbReference type="Proteomes" id="UP000037269">
    <property type="component" value="Unassembled WGS sequence"/>
</dbReference>
<keyword evidence="3" id="KW-1185">Reference proteome</keyword>
<dbReference type="EMBL" id="LGUG01000004">
    <property type="protein sequence ID" value="KON98497.1"/>
    <property type="molecule type" value="Genomic_DNA"/>
</dbReference>
<gene>
    <name evidence="2" type="ORF">AF333_12035</name>
</gene>
<sequence length="148" mass="17430">MEYIEKTWEDLTGYHWMIKEIERLKRDLDKVTITAPEGSALVAQYGIEATLPKGKGKKVAYLSVSEERYEKKLQRMKHLEEKVRRIQEAADKITCEKERAVIECILDGERMNFIARHVGISRQYLNEIRRKLIKKMAWELYSDELIGA</sequence>
<proteinExistence type="predicted"/>